<dbReference type="Gene3D" id="3.30.700.10">
    <property type="entry name" value="Glycoprotein, Type 4 Pilin"/>
    <property type="match status" value="1"/>
</dbReference>
<proteinExistence type="inferred from homology"/>
<organism evidence="4 5">
    <name type="scientific">Cellvibrio japonicus (strain Ueda107)</name>
    <name type="common">Pseudomonas fluorescens subsp. cellulosa</name>
    <dbReference type="NCBI Taxonomy" id="498211"/>
    <lineage>
        <taxon>Bacteria</taxon>
        <taxon>Pseudomonadati</taxon>
        <taxon>Pseudomonadota</taxon>
        <taxon>Gammaproteobacteria</taxon>
        <taxon>Cellvibrionales</taxon>
        <taxon>Cellvibrionaceae</taxon>
        <taxon>Cellvibrio</taxon>
    </lineage>
</organism>
<dbReference type="PANTHER" id="PTHR30093:SF34">
    <property type="entry name" value="PREPILIN PEPTIDASE-DEPENDENT PROTEIN D"/>
    <property type="match status" value="1"/>
</dbReference>
<keyword evidence="3" id="KW-0812">Transmembrane</keyword>
<dbReference type="PANTHER" id="PTHR30093">
    <property type="entry name" value="GENERAL SECRETION PATHWAY PROTEIN G"/>
    <property type="match status" value="1"/>
</dbReference>
<dbReference type="InterPro" id="IPR045584">
    <property type="entry name" value="Pilin-like"/>
</dbReference>
<dbReference type="SUPFAM" id="SSF54523">
    <property type="entry name" value="Pili subunits"/>
    <property type="match status" value="1"/>
</dbReference>
<sequence length="161" mass="17155">MRNDRGFTLIELMIVIAIIGILAAVAVPQYQTYSVRSVSTSEILTAIRPLQLAISEFSAKNKRMPADYADMGTGIDGTEATTCLGRIEQVTYTLDGVDGLITAIFYANGATQHVSCGAKVLQVPADLAAKTVVVRAKMNASGTVAYSIDGGTVESSYRPRF</sequence>
<evidence type="ECO:0000256" key="2">
    <source>
        <dbReference type="ARBA" id="ARBA00022481"/>
    </source>
</evidence>
<evidence type="ECO:0000313" key="5">
    <source>
        <dbReference type="Proteomes" id="UP000001036"/>
    </source>
</evidence>
<protein>
    <submittedName>
        <fullName evidence="4">Fimbrial protein (Pilin)</fullName>
    </submittedName>
</protein>
<accession>B3PBG1</accession>
<feature type="transmembrane region" description="Helical" evidence="3">
    <location>
        <begin position="6"/>
        <end position="27"/>
    </location>
</feature>
<dbReference type="AlphaFoldDB" id="B3PBG1"/>
<dbReference type="eggNOG" id="COG4969">
    <property type="taxonomic scope" value="Bacteria"/>
</dbReference>
<dbReference type="Pfam" id="PF07963">
    <property type="entry name" value="N_methyl"/>
    <property type="match status" value="1"/>
</dbReference>
<comment type="similarity">
    <text evidence="1">Belongs to the N-Me-Phe pilin family.</text>
</comment>
<dbReference type="HOGENOM" id="CLU_091705_4_0_6"/>
<reference evidence="4 5" key="1">
    <citation type="journal article" date="2008" name="J. Bacteriol.">
        <title>Insights into plant cell wall degradation from the genome sequence of the soil bacterium Cellvibrio japonicus.</title>
        <authorList>
            <person name="Deboy R.T."/>
            <person name="Mongodin E.F."/>
            <person name="Fouts D.E."/>
            <person name="Tailford L.E."/>
            <person name="Khouri H."/>
            <person name="Emerson J.B."/>
            <person name="Mohamoud Y."/>
            <person name="Watkins K."/>
            <person name="Henrissat B."/>
            <person name="Gilbert H.J."/>
            <person name="Nelson K.E."/>
        </authorList>
    </citation>
    <scope>NUCLEOTIDE SEQUENCE [LARGE SCALE GENOMIC DNA]</scope>
    <source>
        <strain evidence="4 5">Ueda107</strain>
    </source>
</reference>
<dbReference type="PROSITE" id="PS00409">
    <property type="entry name" value="PROKAR_NTER_METHYL"/>
    <property type="match status" value="1"/>
</dbReference>
<dbReference type="EMBL" id="CP000934">
    <property type="protein sequence ID" value="ACE85379.1"/>
    <property type="molecule type" value="Genomic_DNA"/>
</dbReference>
<evidence type="ECO:0000313" key="4">
    <source>
        <dbReference type="EMBL" id="ACE85379.1"/>
    </source>
</evidence>
<keyword evidence="2" id="KW-0488">Methylation</keyword>
<evidence type="ECO:0000256" key="3">
    <source>
        <dbReference type="SAM" id="Phobius"/>
    </source>
</evidence>
<dbReference type="RefSeq" id="WP_012488322.1">
    <property type="nucleotide sequence ID" value="NC_010995.1"/>
</dbReference>
<dbReference type="OrthoDB" id="5918848at2"/>
<dbReference type="Proteomes" id="UP000001036">
    <property type="component" value="Chromosome"/>
</dbReference>
<gene>
    <name evidence="4" type="primary">pilA</name>
    <name evidence="4" type="ordered locus">CJA_2728</name>
</gene>
<evidence type="ECO:0000256" key="1">
    <source>
        <dbReference type="ARBA" id="ARBA00005233"/>
    </source>
</evidence>
<dbReference type="InterPro" id="IPR012902">
    <property type="entry name" value="N_methyl_site"/>
</dbReference>
<keyword evidence="5" id="KW-1185">Reference proteome</keyword>
<keyword evidence="3" id="KW-0472">Membrane</keyword>
<keyword evidence="3" id="KW-1133">Transmembrane helix</keyword>
<dbReference type="KEGG" id="cja:CJA_2728"/>
<name>B3PBG1_CELJU</name>
<dbReference type="NCBIfam" id="TIGR02532">
    <property type="entry name" value="IV_pilin_GFxxxE"/>
    <property type="match status" value="1"/>
</dbReference>
<dbReference type="STRING" id="498211.CJA_2728"/>